<keyword evidence="2" id="KW-0964">Secreted</keyword>
<keyword evidence="6" id="KW-1185">Reference proteome</keyword>
<organism evidence="5 6">
    <name type="scientific">Batillaria attramentaria</name>
    <dbReference type="NCBI Taxonomy" id="370345"/>
    <lineage>
        <taxon>Eukaryota</taxon>
        <taxon>Metazoa</taxon>
        <taxon>Spiralia</taxon>
        <taxon>Lophotrochozoa</taxon>
        <taxon>Mollusca</taxon>
        <taxon>Gastropoda</taxon>
        <taxon>Caenogastropoda</taxon>
        <taxon>Sorbeoconcha</taxon>
        <taxon>Cerithioidea</taxon>
        <taxon>Batillariidae</taxon>
        <taxon>Batillaria</taxon>
    </lineage>
</organism>
<dbReference type="Pfam" id="PF00386">
    <property type="entry name" value="C1q"/>
    <property type="match status" value="1"/>
</dbReference>
<evidence type="ECO:0000313" key="6">
    <source>
        <dbReference type="Proteomes" id="UP001519460"/>
    </source>
</evidence>
<dbReference type="PANTHER" id="PTHR15427:SF50">
    <property type="entry name" value="COMPLEMENT C1Q TUMOR NECROSIS FACTOR-RELATED PROTEIN 2-LIKE"/>
    <property type="match status" value="1"/>
</dbReference>
<dbReference type="InterPro" id="IPR001073">
    <property type="entry name" value="C1q_dom"/>
</dbReference>
<dbReference type="PROSITE" id="PS50871">
    <property type="entry name" value="C1Q"/>
    <property type="match status" value="1"/>
</dbReference>
<accession>A0ABD0M5I4</accession>
<gene>
    <name evidence="5" type="ORF">BaRGS_00002166</name>
</gene>
<evidence type="ECO:0000313" key="5">
    <source>
        <dbReference type="EMBL" id="KAK7506691.1"/>
    </source>
</evidence>
<comment type="caution">
    <text evidence="5">The sequence shown here is derived from an EMBL/GenBank/DDBJ whole genome shotgun (WGS) entry which is preliminary data.</text>
</comment>
<dbReference type="GO" id="GO:0005576">
    <property type="term" value="C:extracellular region"/>
    <property type="evidence" value="ECO:0007669"/>
    <property type="project" value="UniProtKB-SubCell"/>
</dbReference>
<dbReference type="Gene3D" id="2.60.120.40">
    <property type="match status" value="1"/>
</dbReference>
<keyword evidence="3" id="KW-0732">Signal</keyword>
<proteinExistence type="predicted"/>
<dbReference type="SMART" id="SM00110">
    <property type="entry name" value="C1Q"/>
    <property type="match status" value="1"/>
</dbReference>
<sequence>MFKMWSAKSVLFLLVATASLKVCSAESNRRHARSDDPAPLEALVHQQAQAISQQQAELTALKTLVNKLQARTETKVAFQVRFSAAISVDVTNHQTLVFDVVELNQGGAYDKDTGFFTAPVSGLYQFHVHLAHTPPGRVQVFIVRNGREVAEVESSGDDAYMDRSSNSVVVQLSPGDKVWVRRDNGDVTKIQGGYRTSFSGILVVPFQP</sequence>
<feature type="domain" description="C1q" evidence="4">
    <location>
        <begin position="71"/>
        <end position="208"/>
    </location>
</feature>
<reference evidence="5 6" key="1">
    <citation type="journal article" date="2023" name="Sci. Data">
        <title>Genome assembly of the Korean intertidal mud-creeper Batillaria attramentaria.</title>
        <authorList>
            <person name="Patra A.K."/>
            <person name="Ho P.T."/>
            <person name="Jun S."/>
            <person name="Lee S.J."/>
            <person name="Kim Y."/>
            <person name="Won Y.J."/>
        </authorList>
    </citation>
    <scope>NUCLEOTIDE SEQUENCE [LARGE SCALE GENOMIC DNA]</scope>
    <source>
        <strain evidence="5">Wonlab-2016</strain>
    </source>
</reference>
<evidence type="ECO:0000259" key="4">
    <source>
        <dbReference type="PROSITE" id="PS50871"/>
    </source>
</evidence>
<dbReference type="Proteomes" id="UP001519460">
    <property type="component" value="Unassembled WGS sequence"/>
</dbReference>
<protein>
    <recommendedName>
        <fullName evidence="4">C1q domain-containing protein</fullName>
    </recommendedName>
</protein>
<dbReference type="EMBL" id="JACVVK020000006">
    <property type="protein sequence ID" value="KAK7506691.1"/>
    <property type="molecule type" value="Genomic_DNA"/>
</dbReference>
<comment type="subcellular location">
    <subcellularLocation>
        <location evidence="1">Secreted</location>
    </subcellularLocation>
</comment>
<evidence type="ECO:0000256" key="1">
    <source>
        <dbReference type="ARBA" id="ARBA00004613"/>
    </source>
</evidence>
<evidence type="ECO:0000256" key="3">
    <source>
        <dbReference type="SAM" id="SignalP"/>
    </source>
</evidence>
<evidence type="ECO:0000256" key="2">
    <source>
        <dbReference type="ARBA" id="ARBA00022525"/>
    </source>
</evidence>
<name>A0ABD0M5I4_9CAEN</name>
<feature type="chain" id="PRO_5044844545" description="C1q domain-containing protein" evidence="3">
    <location>
        <begin position="26"/>
        <end position="208"/>
    </location>
</feature>
<dbReference type="PRINTS" id="PR00007">
    <property type="entry name" value="COMPLEMNTC1Q"/>
</dbReference>
<dbReference type="PANTHER" id="PTHR15427">
    <property type="entry name" value="EMILIN ELASTIN MICROFIBRIL INTERFACE-LOCATED PROTEIN ELASTIN MICROFIBRIL INTERFACER"/>
    <property type="match status" value="1"/>
</dbReference>
<dbReference type="SUPFAM" id="SSF49842">
    <property type="entry name" value="TNF-like"/>
    <property type="match status" value="1"/>
</dbReference>
<dbReference type="InterPro" id="IPR050392">
    <property type="entry name" value="Collagen/C1q_domain"/>
</dbReference>
<dbReference type="InterPro" id="IPR008983">
    <property type="entry name" value="Tumour_necrosis_fac-like_dom"/>
</dbReference>
<dbReference type="AlphaFoldDB" id="A0ABD0M5I4"/>
<feature type="signal peptide" evidence="3">
    <location>
        <begin position="1"/>
        <end position="25"/>
    </location>
</feature>